<proteinExistence type="predicted"/>
<evidence type="ECO:0000313" key="5">
    <source>
        <dbReference type="Proteomes" id="UP000193719"/>
    </source>
</evidence>
<keyword evidence="5" id="KW-1185">Reference proteome</keyword>
<keyword evidence="2 3" id="KW-0040">ANK repeat</keyword>
<dbReference type="InterPro" id="IPR002110">
    <property type="entry name" value="Ankyrin_rpt"/>
</dbReference>
<comment type="caution">
    <text evidence="4">The sequence shown here is derived from an EMBL/GenBank/DDBJ whole genome shotgun (WGS) entry which is preliminary data.</text>
</comment>
<reference evidence="4 5" key="2">
    <citation type="submission" date="2016-08" db="EMBL/GenBank/DDBJ databases">
        <title>Pervasive Adenine N6-methylation of Active Genes in Fungi.</title>
        <authorList>
            <consortium name="DOE Joint Genome Institute"/>
            <person name="Mondo S.J."/>
            <person name="Dannebaum R.O."/>
            <person name="Kuo R.C."/>
            <person name="Labutti K."/>
            <person name="Haridas S."/>
            <person name="Kuo A."/>
            <person name="Salamov A."/>
            <person name="Ahrendt S.R."/>
            <person name="Lipzen A."/>
            <person name="Sullivan W."/>
            <person name="Andreopoulos W.B."/>
            <person name="Clum A."/>
            <person name="Lindquist E."/>
            <person name="Daum C."/>
            <person name="Ramamoorthy G.K."/>
            <person name="Gryganskyi A."/>
            <person name="Culley D."/>
            <person name="Magnuson J.K."/>
            <person name="James T.Y."/>
            <person name="O'Malley M.A."/>
            <person name="Stajich J.E."/>
            <person name="Spatafora J.W."/>
            <person name="Visel A."/>
            <person name="Grigoriev I.V."/>
        </authorList>
    </citation>
    <scope>NUCLEOTIDE SEQUENCE [LARGE SCALE GENOMIC DNA]</scope>
    <source>
        <strain evidence="5">finn</strain>
    </source>
</reference>
<evidence type="ECO:0000256" key="1">
    <source>
        <dbReference type="ARBA" id="ARBA00022737"/>
    </source>
</evidence>
<dbReference type="Gene3D" id="1.25.40.20">
    <property type="entry name" value="Ankyrin repeat-containing domain"/>
    <property type="match status" value="3"/>
</dbReference>
<dbReference type="InterPro" id="IPR036770">
    <property type="entry name" value="Ankyrin_rpt-contain_sf"/>
</dbReference>
<organism evidence="4 5">
    <name type="scientific">Piromyces finnis</name>
    <dbReference type="NCBI Taxonomy" id="1754191"/>
    <lineage>
        <taxon>Eukaryota</taxon>
        <taxon>Fungi</taxon>
        <taxon>Fungi incertae sedis</taxon>
        <taxon>Chytridiomycota</taxon>
        <taxon>Chytridiomycota incertae sedis</taxon>
        <taxon>Neocallimastigomycetes</taxon>
        <taxon>Neocallimastigales</taxon>
        <taxon>Neocallimastigaceae</taxon>
        <taxon>Piromyces</taxon>
    </lineage>
</organism>
<dbReference type="GO" id="GO:0051059">
    <property type="term" value="F:NF-kappaB binding"/>
    <property type="evidence" value="ECO:0007669"/>
    <property type="project" value="TreeGrafter"/>
</dbReference>
<dbReference type="PROSITE" id="PS50297">
    <property type="entry name" value="ANK_REP_REGION"/>
    <property type="match status" value="4"/>
</dbReference>
<dbReference type="PRINTS" id="PR01415">
    <property type="entry name" value="ANKYRIN"/>
</dbReference>
<keyword evidence="1" id="KW-0677">Repeat</keyword>
<sequence length="349" mass="39659">MNGNTPITLAYKLNFDNIFRFLLKYLDINKKDSKGNSILYYAIFRNDTDTIKDLINLGADINFKDKFGNSATHIAIFKRNQNILRILLNNSNLLLNVPNNKGETPIFTIINIPNYSIDEKLIIIDSLIKRGTDINFEDNDGYTPLICAIQTGSLPIIELLIENGANVNHIIKNKNKSVLTFAIELSELEIVKHLVNCGADVNFKNESGVSILGEAIDNLKWEIFKFLVNFNANNCMSGDIYEKDIVEKVIANNKLDILKFLVINNLNINMKDKEGNTPLAYAIKAQNSDIVKYLIENGANINHKNNKGQSYDDVNLAYNSYINKGYQYYTDVGMKIKDLKTSIRRIRHH</sequence>
<gene>
    <name evidence="4" type="ORF">BCR36DRAFT_301279</name>
</gene>
<dbReference type="SUPFAM" id="SSF48403">
    <property type="entry name" value="Ankyrin repeat"/>
    <property type="match status" value="1"/>
</dbReference>
<dbReference type="PANTHER" id="PTHR46680">
    <property type="entry name" value="NF-KAPPA-B INHIBITOR ALPHA"/>
    <property type="match status" value="1"/>
</dbReference>
<feature type="repeat" description="ANK" evidence="3">
    <location>
        <begin position="140"/>
        <end position="168"/>
    </location>
</feature>
<dbReference type="AlphaFoldDB" id="A0A1Y1V2Z8"/>
<dbReference type="EMBL" id="MCFH01000044">
    <property type="protein sequence ID" value="ORX44721.1"/>
    <property type="molecule type" value="Genomic_DNA"/>
</dbReference>
<name>A0A1Y1V2Z8_9FUNG</name>
<feature type="repeat" description="ANK" evidence="3">
    <location>
        <begin position="274"/>
        <end position="306"/>
    </location>
</feature>
<accession>A0A1Y1V2Z8</accession>
<dbReference type="PROSITE" id="PS50088">
    <property type="entry name" value="ANK_REPEAT"/>
    <property type="match status" value="4"/>
</dbReference>
<dbReference type="SMART" id="SM00248">
    <property type="entry name" value="ANK"/>
    <property type="match status" value="9"/>
</dbReference>
<evidence type="ECO:0000256" key="3">
    <source>
        <dbReference type="PROSITE-ProRule" id="PRU00023"/>
    </source>
</evidence>
<dbReference type="PANTHER" id="PTHR46680:SF5">
    <property type="entry name" value="NFKB INHIBITOR EPSILON"/>
    <property type="match status" value="1"/>
</dbReference>
<dbReference type="STRING" id="1754191.A0A1Y1V2Z8"/>
<dbReference type="Proteomes" id="UP000193719">
    <property type="component" value="Unassembled WGS sequence"/>
</dbReference>
<dbReference type="InterPro" id="IPR051070">
    <property type="entry name" value="NF-kappa-B_inhibitor"/>
</dbReference>
<evidence type="ECO:0000256" key="2">
    <source>
        <dbReference type="ARBA" id="ARBA00023043"/>
    </source>
</evidence>
<feature type="repeat" description="ANK" evidence="3">
    <location>
        <begin position="34"/>
        <end position="66"/>
    </location>
</feature>
<feature type="repeat" description="ANK" evidence="3">
    <location>
        <begin position="174"/>
        <end position="206"/>
    </location>
</feature>
<evidence type="ECO:0000313" key="4">
    <source>
        <dbReference type="EMBL" id="ORX44721.1"/>
    </source>
</evidence>
<reference evidence="4 5" key="1">
    <citation type="submission" date="2016-08" db="EMBL/GenBank/DDBJ databases">
        <title>Genomes of anaerobic fungi encode conserved fungal cellulosomes for biomass hydrolysis.</title>
        <authorList>
            <consortium name="DOE Joint Genome Institute"/>
            <person name="Haitjema C.H."/>
            <person name="Gilmore S.P."/>
            <person name="Henske J.K."/>
            <person name="Solomon K.V."/>
            <person name="De Groot R."/>
            <person name="Kuo A."/>
            <person name="Mondo S.J."/>
            <person name="Salamov A.A."/>
            <person name="Labutti K."/>
            <person name="Zhao Z."/>
            <person name="Chiniquy J."/>
            <person name="Barry K."/>
            <person name="Brewer H.M."/>
            <person name="Purvine S.O."/>
            <person name="Wright A.T."/>
            <person name="Boxma B."/>
            <person name="Van Alen T."/>
            <person name="Hackstein J.H."/>
            <person name="Baker S.E."/>
            <person name="Grigoriev I.V."/>
            <person name="O'Malley M.A."/>
        </authorList>
    </citation>
    <scope>NUCLEOTIDE SEQUENCE [LARGE SCALE GENOMIC DNA]</scope>
    <source>
        <strain evidence="5">finn</strain>
    </source>
</reference>
<dbReference type="Pfam" id="PF12796">
    <property type="entry name" value="Ank_2"/>
    <property type="match status" value="3"/>
</dbReference>
<dbReference type="GO" id="GO:0005829">
    <property type="term" value="C:cytosol"/>
    <property type="evidence" value="ECO:0007669"/>
    <property type="project" value="TreeGrafter"/>
</dbReference>
<dbReference type="OrthoDB" id="2129435at2759"/>
<protein>
    <submittedName>
        <fullName evidence="4">Ankyrin</fullName>
    </submittedName>
</protein>
<dbReference type="GO" id="GO:0071356">
    <property type="term" value="P:cellular response to tumor necrosis factor"/>
    <property type="evidence" value="ECO:0007669"/>
    <property type="project" value="TreeGrafter"/>
</dbReference>